<comment type="caution">
    <text evidence="1">The sequence shown here is derived from an EMBL/GenBank/DDBJ whole genome shotgun (WGS) entry which is preliminary data.</text>
</comment>
<protein>
    <submittedName>
        <fullName evidence="1">Uncharacterized protein</fullName>
    </submittedName>
</protein>
<dbReference type="EMBL" id="SRYA01000072">
    <property type="protein sequence ID" value="TGY91070.1"/>
    <property type="molecule type" value="Genomic_DNA"/>
</dbReference>
<proteinExistence type="predicted"/>
<keyword evidence="2" id="KW-1185">Reference proteome</keyword>
<reference evidence="1" key="1">
    <citation type="submission" date="2019-04" db="EMBL/GenBank/DDBJ databases">
        <title>Microbes associate with the intestines of laboratory mice.</title>
        <authorList>
            <person name="Navarre W."/>
            <person name="Wong E."/>
            <person name="Huang K."/>
            <person name="Tropini C."/>
            <person name="Ng K."/>
            <person name="Yu B."/>
        </authorList>
    </citation>
    <scope>NUCLEOTIDE SEQUENCE</scope>
    <source>
        <strain evidence="1">NM01_1-7b</strain>
    </source>
</reference>
<evidence type="ECO:0000313" key="2">
    <source>
        <dbReference type="Proteomes" id="UP000304953"/>
    </source>
</evidence>
<accession>A0AC61RQL9</accession>
<name>A0AC61RQL9_9FIRM</name>
<organism evidence="1 2">
    <name type="scientific">Petralouisia muris</name>
    <dbReference type="NCBI Taxonomy" id="3032872"/>
    <lineage>
        <taxon>Bacteria</taxon>
        <taxon>Bacillati</taxon>
        <taxon>Bacillota</taxon>
        <taxon>Clostridia</taxon>
        <taxon>Lachnospirales</taxon>
        <taxon>Lachnospiraceae</taxon>
        <taxon>Petralouisia</taxon>
    </lineage>
</organism>
<evidence type="ECO:0000313" key="1">
    <source>
        <dbReference type="EMBL" id="TGY91070.1"/>
    </source>
</evidence>
<dbReference type="Proteomes" id="UP000304953">
    <property type="component" value="Unassembled WGS sequence"/>
</dbReference>
<gene>
    <name evidence="1" type="ORF">E5329_23040</name>
</gene>
<sequence length="293" mass="32696">MANFEIPENPKYTEEIRKFDITDSAHAELFNGVIQALINNETFLKKIQEKHADDTEEQFQQQYEQLTGYTDTKIGQLINGAPVTLDTIKEVADAILENETIIEALNEAIGKKLNKDGDISDATVAFTSEDTDESPTLWKDIGRIVSGKLKEILNRVSIMSNNLKYLRKLYGTTDVSKIADGTLTGIVNSLNTDKVAREWKQSTISFMDCTNPPTDMGIEGFLDKKVIPEAFKEVPIGYAFKNIVSSNQGPAYCALVLSHASGMCGGIVFGYDTYKFTQFLYNRNSGYHGIRFL</sequence>